<evidence type="ECO:0000256" key="4">
    <source>
        <dbReference type="ARBA" id="ARBA00022989"/>
    </source>
</evidence>
<comment type="subcellular location">
    <subcellularLocation>
        <location evidence="1">Cell membrane</location>
        <topology evidence="1">Multi-pass membrane protein</topology>
    </subcellularLocation>
</comment>
<gene>
    <name evidence="8" type="ORF">A3H78_00075</name>
</gene>
<evidence type="ECO:0000256" key="2">
    <source>
        <dbReference type="ARBA" id="ARBA00022475"/>
    </source>
</evidence>
<dbReference type="Pfam" id="PF03772">
    <property type="entry name" value="Competence"/>
    <property type="match status" value="1"/>
</dbReference>
<sequence>MNPTIFSSVINSYLPEPHAALLNGIIFGLNLSSTPKFYQQLKIVGLLHMVVLSGMNIAILGAVVGSIIPFVSKRISCLITILIIIFFIYFVGAQAPIIRAGFMGILTLVAVIYGRQVTAIYLLLLSAIFIGIFWPSWLKSLSFYLSYGATLGMIIFGNKEPYKGSNYINSVVYNLKKELKTTLAAQIFTVPMIFIYFHQLSLISPIANVLISFLIPPLMVFGFLTAFLGKINFYLGLPFSYICYGILTYIIWIIEKLSEMPFIFIQF</sequence>
<evidence type="ECO:0000313" key="8">
    <source>
        <dbReference type="EMBL" id="OGK53069.1"/>
    </source>
</evidence>
<accession>A0A1F7JBS5</accession>
<dbReference type="Proteomes" id="UP000177418">
    <property type="component" value="Unassembled WGS sequence"/>
</dbReference>
<reference evidence="8 9" key="1">
    <citation type="journal article" date="2016" name="Nat. Commun.">
        <title>Thousands of microbial genomes shed light on interconnected biogeochemical processes in an aquifer system.</title>
        <authorList>
            <person name="Anantharaman K."/>
            <person name="Brown C.T."/>
            <person name="Hug L.A."/>
            <person name="Sharon I."/>
            <person name="Castelle C.J."/>
            <person name="Probst A.J."/>
            <person name="Thomas B.C."/>
            <person name="Singh A."/>
            <person name="Wilkins M.J."/>
            <person name="Karaoz U."/>
            <person name="Brodie E.L."/>
            <person name="Williams K.H."/>
            <person name="Hubbard S.S."/>
            <person name="Banfield J.F."/>
        </authorList>
    </citation>
    <scope>NUCLEOTIDE SEQUENCE [LARGE SCALE GENOMIC DNA]</scope>
</reference>
<evidence type="ECO:0000256" key="6">
    <source>
        <dbReference type="SAM" id="Phobius"/>
    </source>
</evidence>
<feature type="transmembrane region" description="Helical" evidence="6">
    <location>
        <begin position="43"/>
        <end position="68"/>
    </location>
</feature>
<evidence type="ECO:0000256" key="1">
    <source>
        <dbReference type="ARBA" id="ARBA00004651"/>
    </source>
</evidence>
<dbReference type="InterPro" id="IPR004477">
    <property type="entry name" value="ComEC_N"/>
</dbReference>
<evidence type="ECO:0000256" key="3">
    <source>
        <dbReference type="ARBA" id="ARBA00022692"/>
    </source>
</evidence>
<keyword evidence="4 6" id="KW-1133">Transmembrane helix</keyword>
<feature type="transmembrane region" description="Helical" evidence="6">
    <location>
        <begin position="119"/>
        <end position="135"/>
    </location>
</feature>
<keyword evidence="3 6" id="KW-0812">Transmembrane</keyword>
<feature type="transmembrane region" description="Helical" evidence="6">
    <location>
        <begin position="141"/>
        <end position="158"/>
    </location>
</feature>
<evidence type="ECO:0000313" key="9">
    <source>
        <dbReference type="Proteomes" id="UP000177418"/>
    </source>
</evidence>
<feature type="transmembrane region" description="Helical" evidence="6">
    <location>
        <begin position="209"/>
        <end position="228"/>
    </location>
</feature>
<dbReference type="PANTHER" id="PTHR30619">
    <property type="entry name" value="DNA INTERNALIZATION/COMPETENCE PROTEIN COMEC/REC2"/>
    <property type="match status" value="1"/>
</dbReference>
<dbReference type="PANTHER" id="PTHR30619:SF7">
    <property type="entry name" value="BETA-LACTAMASE DOMAIN PROTEIN"/>
    <property type="match status" value="1"/>
</dbReference>
<dbReference type="EMBL" id="MGAV01000025">
    <property type="protein sequence ID" value="OGK53069.1"/>
    <property type="molecule type" value="Genomic_DNA"/>
</dbReference>
<comment type="caution">
    <text evidence="8">The sequence shown here is derived from an EMBL/GenBank/DDBJ whole genome shotgun (WGS) entry which is preliminary data.</text>
</comment>
<protein>
    <recommendedName>
        <fullName evidence="7">ComEC/Rec2-related protein domain-containing protein</fullName>
    </recommendedName>
</protein>
<organism evidence="8 9">
    <name type="scientific">Candidatus Roizmanbacteria bacterium RIFCSPLOWO2_02_FULL_36_11</name>
    <dbReference type="NCBI Taxonomy" id="1802071"/>
    <lineage>
        <taxon>Bacteria</taxon>
        <taxon>Candidatus Roizmaniibacteriota</taxon>
    </lineage>
</organism>
<dbReference type="InterPro" id="IPR052159">
    <property type="entry name" value="Competence_DNA_uptake"/>
</dbReference>
<name>A0A1F7JBS5_9BACT</name>
<dbReference type="NCBIfam" id="TIGR00360">
    <property type="entry name" value="ComEC_N-term"/>
    <property type="match status" value="1"/>
</dbReference>
<keyword evidence="5 6" id="KW-0472">Membrane</keyword>
<keyword evidence="2" id="KW-1003">Cell membrane</keyword>
<proteinExistence type="predicted"/>
<dbReference type="GO" id="GO:0005886">
    <property type="term" value="C:plasma membrane"/>
    <property type="evidence" value="ECO:0007669"/>
    <property type="project" value="UniProtKB-SubCell"/>
</dbReference>
<evidence type="ECO:0000259" key="7">
    <source>
        <dbReference type="Pfam" id="PF03772"/>
    </source>
</evidence>
<feature type="transmembrane region" description="Helical" evidence="6">
    <location>
        <begin position="235"/>
        <end position="254"/>
    </location>
</feature>
<feature type="transmembrane region" description="Helical" evidence="6">
    <location>
        <begin position="75"/>
        <end position="91"/>
    </location>
</feature>
<feature type="domain" description="ComEC/Rec2-related protein" evidence="7">
    <location>
        <begin position="27"/>
        <end position="265"/>
    </location>
</feature>
<dbReference type="AlphaFoldDB" id="A0A1F7JBS5"/>
<evidence type="ECO:0000256" key="5">
    <source>
        <dbReference type="ARBA" id="ARBA00023136"/>
    </source>
</evidence>